<dbReference type="GO" id="GO:0042777">
    <property type="term" value="P:proton motive force-driven plasma membrane ATP synthesis"/>
    <property type="evidence" value="ECO:0007669"/>
    <property type="project" value="UniProtKB-UniRule"/>
</dbReference>
<comment type="similarity">
    <text evidence="3 12">Belongs to the ATPase gamma chain family.</text>
</comment>
<keyword evidence="8 12" id="KW-0406">Ion transport</keyword>
<keyword evidence="11 12" id="KW-0066">ATP synthesis</keyword>
<dbReference type="Pfam" id="PF00231">
    <property type="entry name" value="ATP-synt"/>
    <property type="match status" value="1"/>
</dbReference>
<keyword evidence="6 12" id="KW-1003">Cell membrane</keyword>
<evidence type="ECO:0000256" key="9">
    <source>
        <dbReference type="ARBA" id="ARBA00023136"/>
    </source>
</evidence>
<evidence type="ECO:0000256" key="5">
    <source>
        <dbReference type="ARBA" id="ARBA00022448"/>
    </source>
</evidence>
<protein>
    <recommendedName>
        <fullName evidence="12">ATP synthase gamma chain</fullName>
    </recommendedName>
    <alternativeName>
        <fullName evidence="12">ATP synthase F1 sector gamma subunit</fullName>
    </alternativeName>
    <alternativeName>
        <fullName evidence="12">F-ATPase gamma subunit</fullName>
    </alternativeName>
</protein>
<dbReference type="EMBL" id="RIZI01000145">
    <property type="protein sequence ID" value="RNF65364.1"/>
    <property type="molecule type" value="Genomic_DNA"/>
</dbReference>
<dbReference type="NCBIfam" id="TIGR01146">
    <property type="entry name" value="ATPsyn_F1gamma"/>
    <property type="match status" value="1"/>
</dbReference>
<dbReference type="Gene3D" id="3.40.1380.10">
    <property type="match status" value="1"/>
</dbReference>
<sequence>MAHAKEIRGQIKSVKNTQKITRAMEMVAASKMRRAQERMRAARPYAEKIRKVLGHVANAHPEYNHPLLQVREVKKAGFIVVTTDRGLCGALNVNVLRALVLKMREFHDQGVAVQVAVMGGKGLGFIKRFGGKLVAEVSGLGDRPHLADMLGPIQVMAEAYAKGEVDVVYVVSSRFINTMLQKATVEQLLPVEKVDMPARQGMWDYIYEPEARPVLDHLLQRYIESVVYQGVVEHLACEQSARMVAMKSASDNAKRLIGDLQLAYNKARQAAITKEIAEISAGAAAV</sequence>
<organism evidence="13">
    <name type="scientific">Acidithiobacillus sulfuriphilus</name>
    <dbReference type="NCBI Taxonomy" id="1867749"/>
    <lineage>
        <taxon>Bacteria</taxon>
        <taxon>Pseudomonadati</taxon>
        <taxon>Pseudomonadota</taxon>
        <taxon>Acidithiobacillia</taxon>
        <taxon>Acidithiobacillales</taxon>
        <taxon>Acidithiobacillaceae</taxon>
        <taxon>Acidithiobacillus</taxon>
    </lineage>
</organism>
<dbReference type="CDD" id="cd12151">
    <property type="entry name" value="F1-ATPase_gamma"/>
    <property type="match status" value="1"/>
</dbReference>
<dbReference type="GO" id="GO:0005886">
    <property type="term" value="C:plasma membrane"/>
    <property type="evidence" value="ECO:0007669"/>
    <property type="project" value="UniProtKB-SubCell"/>
</dbReference>
<dbReference type="PANTHER" id="PTHR11693:SF22">
    <property type="entry name" value="ATP SYNTHASE SUBUNIT GAMMA, MITOCHONDRIAL"/>
    <property type="match status" value="1"/>
</dbReference>
<dbReference type="SUPFAM" id="SSF52943">
    <property type="entry name" value="ATP synthase (F1-ATPase), gamma subunit"/>
    <property type="match status" value="1"/>
</dbReference>
<keyword evidence="9 12" id="KW-0472">Membrane</keyword>
<keyword evidence="7 12" id="KW-0375">Hydrogen ion transport</keyword>
<evidence type="ECO:0000256" key="2">
    <source>
        <dbReference type="ARBA" id="ARBA00004170"/>
    </source>
</evidence>
<evidence type="ECO:0000256" key="10">
    <source>
        <dbReference type="ARBA" id="ARBA00023196"/>
    </source>
</evidence>
<evidence type="ECO:0000256" key="8">
    <source>
        <dbReference type="ARBA" id="ARBA00023065"/>
    </source>
</evidence>
<keyword evidence="10 12" id="KW-0139">CF(1)</keyword>
<dbReference type="OrthoDB" id="5290230at2"/>
<keyword evidence="13" id="KW-0378">Hydrolase</keyword>
<dbReference type="RefSeq" id="WP_123102868.1">
    <property type="nucleotide sequence ID" value="NZ_CP127527.1"/>
</dbReference>
<dbReference type="AlphaFoldDB" id="A0A3M8RDM2"/>
<dbReference type="Gene3D" id="1.10.287.80">
    <property type="entry name" value="ATP synthase, gamma subunit, helix hairpin domain"/>
    <property type="match status" value="1"/>
</dbReference>
<name>A0A3M8RDM2_9PROT</name>
<dbReference type="InterPro" id="IPR035968">
    <property type="entry name" value="ATP_synth_F1_ATPase_gsu"/>
</dbReference>
<dbReference type="GO" id="GO:0005524">
    <property type="term" value="F:ATP binding"/>
    <property type="evidence" value="ECO:0007669"/>
    <property type="project" value="UniProtKB-UniRule"/>
</dbReference>
<dbReference type="PANTHER" id="PTHR11693">
    <property type="entry name" value="ATP SYNTHASE GAMMA CHAIN"/>
    <property type="match status" value="1"/>
</dbReference>
<proteinExistence type="inferred from homology"/>
<dbReference type="PRINTS" id="PR00126">
    <property type="entry name" value="ATPASEGAMMA"/>
</dbReference>
<accession>A0A3M8RDM2</accession>
<dbReference type="InterPro" id="IPR000131">
    <property type="entry name" value="ATP_synth_F1_gsu"/>
</dbReference>
<dbReference type="NCBIfam" id="NF004144">
    <property type="entry name" value="PRK05621.1-1"/>
    <property type="match status" value="1"/>
</dbReference>
<dbReference type="FunFam" id="1.10.287.80:FF:000005">
    <property type="entry name" value="ATP synthase gamma chain"/>
    <property type="match status" value="1"/>
</dbReference>
<dbReference type="InterPro" id="IPR023632">
    <property type="entry name" value="ATP_synth_F1_gsu_CS"/>
</dbReference>
<dbReference type="GO" id="GO:0046933">
    <property type="term" value="F:proton-transporting ATP synthase activity, rotational mechanism"/>
    <property type="evidence" value="ECO:0007669"/>
    <property type="project" value="UniProtKB-UniRule"/>
</dbReference>
<evidence type="ECO:0000256" key="1">
    <source>
        <dbReference type="ARBA" id="ARBA00003456"/>
    </source>
</evidence>
<dbReference type="PROSITE" id="PS00153">
    <property type="entry name" value="ATPASE_GAMMA"/>
    <property type="match status" value="1"/>
</dbReference>
<comment type="subcellular location">
    <subcellularLocation>
        <location evidence="12">Cell membrane</location>
        <topology evidence="12">Peripheral membrane protein</topology>
    </subcellularLocation>
    <subcellularLocation>
        <location evidence="2">Membrane</location>
        <topology evidence="2">Peripheral membrane protein</topology>
    </subcellularLocation>
</comment>
<comment type="subunit">
    <text evidence="4 12">F-type ATPases have 2 components, CF(1) - the catalytic core - and CF(0) - the membrane proton channel. CF(1) has five subunits: alpha(3), beta(3), gamma(1), delta(1), epsilon(1). CF(0) has three main subunits: a, b and c.</text>
</comment>
<reference evidence="13" key="1">
    <citation type="submission" date="2018-10" db="EMBL/GenBank/DDBJ databases">
        <title>Acidithiobacillus sulfuriphilus sp. nov.: an extremely acidophilic sulfur-oxidizing chemolithotroph isolated from a neutral pH environment.</title>
        <authorList>
            <person name="Falagan C."/>
            <person name="Moya-Beltran A."/>
            <person name="Quatrini R."/>
            <person name="Johnson D.B."/>
        </authorList>
    </citation>
    <scope>NUCLEOTIDE SEQUENCE [LARGE SCALE GENOMIC DNA]</scope>
    <source>
        <strain evidence="13">CJ-2</strain>
    </source>
</reference>
<keyword evidence="5 12" id="KW-0813">Transport</keyword>
<comment type="function">
    <text evidence="1 12">Produces ATP from ADP in the presence of a proton gradient across the membrane. The gamma chain is believed to be important in regulating ATPase activity and the flow of protons through the CF(0) complex.</text>
</comment>
<evidence type="ECO:0000256" key="11">
    <source>
        <dbReference type="ARBA" id="ARBA00023310"/>
    </source>
</evidence>
<dbReference type="GO" id="GO:0016787">
    <property type="term" value="F:hydrolase activity"/>
    <property type="evidence" value="ECO:0007669"/>
    <property type="project" value="UniProtKB-KW"/>
</dbReference>
<comment type="caution">
    <text evidence="13">The sequence shown here is derived from an EMBL/GenBank/DDBJ whole genome shotgun (WGS) entry which is preliminary data.</text>
</comment>
<evidence type="ECO:0000256" key="7">
    <source>
        <dbReference type="ARBA" id="ARBA00022781"/>
    </source>
</evidence>
<evidence type="ECO:0000256" key="6">
    <source>
        <dbReference type="ARBA" id="ARBA00022475"/>
    </source>
</evidence>
<evidence type="ECO:0000313" key="13">
    <source>
        <dbReference type="EMBL" id="RNF65364.1"/>
    </source>
</evidence>
<gene>
    <name evidence="12" type="primary">atpG</name>
    <name evidence="13" type="ORF">EC580_05220</name>
</gene>
<evidence type="ECO:0000256" key="3">
    <source>
        <dbReference type="ARBA" id="ARBA00007681"/>
    </source>
</evidence>
<dbReference type="HAMAP" id="MF_00815">
    <property type="entry name" value="ATP_synth_gamma_bact"/>
    <property type="match status" value="1"/>
</dbReference>
<dbReference type="GO" id="GO:0045259">
    <property type="term" value="C:proton-transporting ATP synthase complex"/>
    <property type="evidence" value="ECO:0007669"/>
    <property type="project" value="UniProtKB-KW"/>
</dbReference>
<evidence type="ECO:0000256" key="12">
    <source>
        <dbReference type="HAMAP-Rule" id="MF_00815"/>
    </source>
</evidence>
<evidence type="ECO:0000256" key="4">
    <source>
        <dbReference type="ARBA" id="ARBA00011648"/>
    </source>
</evidence>